<dbReference type="Proteomes" id="UP000032046">
    <property type="component" value="Unassembled WGS sequence"/>
</dbReference>
<dbReference type="STRING" id="1602171.ST44_05870"/>
<dbReference type="EMBL" id="JXQK01000051">
    <property type="protein sequence ID" value="KIP62750.1"/>
    <property type="molecule type" value="Genomic_DNA"/>
</dbReference>
<reference evidence="1 2" key="1">
    <citation type="submission" date="2015-01" db="EMBL/GenBank/DDBJ databases">
        <title>Comparative genomics of non-oral Prevotella species.</title>
        <authorList>
            <person name="Accetto T."/>
            <person name="Nograsek B."/>
            <person name="Avgustin G."/>
        </authorList>
    </citation>
    <scope>NUCLEOTIDE SEQUENCE [LARGE SCALE GENOMIC DNA]</scope>
    <source>
        <strain evidence="1 2">P5-119</strain>
    </source>
</reference>
<protein>
    <submittedName>
        <fullName evidence="1">Uncharacterized protein</fullName>
    </submittedName>
</protein>
<gene>
    <name evidence="1" type="ORF">ST44_05870</name>
</gene>
<name>A0A0D0I629_9BACT</name>
<keyword evidence="2" id="KW-1185">Reference proteome</keyword>
<evidence type="ECO:0000313" key="2">
    <source>
        <dbReference type="Proteomes" id="UP000032046"/>
    </source>
</evidence>
<accession>A0A0D0I629</accession>
<evidence type="ECO:0000313" key="1">
    <source>
        <dbReference type="EMBL" id="KIP62750.1"/>
    </source>
</evidence>
<dbReference type="AlphaFoldDB" id="A0A0D0I629"/>
<proteinExistence type="predicted"/>
<organism evidence="1 2">
    <name type="scientific">Prevotella pectinovora</name>
    <dbReference type="NCBI Taxonomy" id="1602169"/>
    <lineage>
        <taxon>Bacteria</taxon>
        <taxon>Pseudomonadati</taxon>
        <taxon>Bacteroidota</taxon>
        <taxon>Bacteroidia</taxon>
        <taxon>Bacteroidales</taxon>
        <taxon>Prevotellaceae</taxon>
        <taxon>Prevotella</taxon>
    </lineage>
</organism>
<sequence>MAIQQNCKNSHKYDEMPKNFPSRYVTEHCSDNAKIRCLGAAGSLGGHSGKKDKHTIVSGIIRSRVRREARCIIEQQLLEDEV</sequence>
<comment type="caution">
    <text evidence="1">The sequence shown here is derived from an EMBL/GenBank/DDBJ whole genome shotgun (WGS) entry which is preliminary data.</text>
</comment>